<keyword evidence="1" id="KW-0732">Signal</keyword>
<dbReference type="InterPro" id="IPR025965">
    <property type="entry name" value="FlgD/Vpr_Ig-like"/>
</dbReference>
<dbReference type="EMBL" id="NOZQ01000123">
    <property type="protein sequence ID" value="OYD15407.1"/>
    <property type="molecule type" value="Genomic_DNA"/>
</dbReference>
<sequence>MKKTKLFFIPICCSMLLSSISFAQLTGIKYIGGTSPDYTTLEAAINDLNSQGVGEGGVTFLIRDGTYTENYNLIISGVTGTAENTVVFQPDVGATVEINITITANGNAGIRIHNSDYISFNGTPYGSDNEIRNMRINGWRVNDEDDIFTIWTSNGSDYCSLKNLIIFNEDNTDRTGYSMPVYFSTYGAGEPLVGMESDTLYNCELIGGSTFGVFMDGEPGQDLLDFQIIKNDVHDFNKYGIYIYTDVINCNVEGNEVYQTIQGNTSVYGIRAGSQSCSGTKIHHNYIHDLWCSSTAKPYGIFITQNSHHNLIYDNIIYLYPESTVNKAYGIYRADTDSTYNEFYYNTVYMGGVSTIARSSYCFITYADHGGDIFKNNILINERTGGGSNHYAIKMKTETFDESDFNFLTVNSDDPTDDRFVAQLGNTDYNTLEDLRNAPGYAPRDQNSLSGDPNLTFPDLHLDSTSICIGAGIPIPGILTDFDYDLRDPLYPDIGADEFTPENHAPEIIYFMPEETAFAIGQNTEQLFSITATDADDDSLIYLWYINNVEQGENTNEFIHTFSDIGEFVIKALVSDGELADSTLWYVTVNPLGITDDNTLLPKVTKIYQNMPNPFNQSTTINYDISKNARVEINIYDVKGRLVKSLVNQIKAPGIYSVVWNGRNKKGLIQPSGIYFYQLKVKEKIAETKRIVLLK</sequence>
<protein>
    <recommendedName>
        <fullName evidence="2">FlgD/Vpr Ig-like domain-containing protein</fullName>
    </recommendedName>
</protein>
<reference evidence="3 4" key="1">
    <citation type="submission" date="2017-07" db="EMBL/GenBank/DDBJ databases">
        <title>Recovery of genomes from metagenomes via a dereplication, aggregation, and scoring strategy.</title>
        <authorList>
            <person name="Sieber C.M."/>
            <person name="Probst A.J."/>
            <person name="Sharrar A."/>
            <person name="Thomas B.C."/>
            <person name="Hess M."/>
            <person name="Tringe S.G."/>
            <person name="Banfield J.F."/>
        </authorList>
    </citation>
    <scope>NUCLEOTIDE SEQUENCE [LARGE SCALE GENOMIC DNA]</scope>
    <source>
        <strain evidence="3">JGI_Cruoil_03_44_89</strain>
    </source>
</reference>
<dbReference type="Proteomes" id="UP000215215">
    <property type="component" value="Unassembled WGS sequence"/>
</dbReference>
<dbReference type="Pfam" id="PF13860">
    <property type="entry name" value="FlgD_ig"/>
    <property type="match status" value="1"/>
</dbReference>
<dbReference type="Gene3D" id="2.60.40.4070">
    <property type="match status" value="1"/>
</dbReference>
<feature type="signal peptide" evidence="1">
    <location>
        <begin position="1"/>
        <end position="23"/>
    </location>
</feature>
<evidence type="ECO:0000259" key="2">
    <source>
        <dbReference type="Pfam" id="PF13860"/>
    </source>
</evidence>
<organism evidence="3 4">
    <name type="scientific">candidate division WOR-3 bacterium JGI_Cruoil_03_44_89</name>
    <dbReference type="NCBI Taxonomy" id="1973748"/>
    <lineage>
        <taxon>Bacteria</taxon>
        <taxon>Bacteria division WOR-3</taxon>
    </lineage>
</organism>
<evidence type="ECO:0000313" key="3">
    <source>
        <dbReference type="EMBL" id="OYD15407.1"/>
    </source>
</evidence>
<evidence type="ECO:0000256" key="1">
    <source>
        <dbReference type="SAM" id="SignalP"/>
    </source>
</evidence>
<comment type="caution">
    <text evidence="3">The sequence shown here is derived from an EMBL/GenBank/DDBJ whole genome shotgun (WGS) entry which is preliminary data.</text>
</comment>
<dbReference type="InterPro" id="IPR006626">
    <property type="entry name" value="PbH1"/>
</dbReference>
<dbReference type="SUPFAM" id="SSF51126">
    <property type="entry name" value="Pectin lyase-like"/>
    <property type="match status" value="1"/>
</dbReference>
<dbReference type="InterPro" id="IPR026444">
    <property type="entry name" value="Secre_tail"/>
</dbReference>
<feature type="chain" id="PRO_5013348351" description="FlgD/Vpr Ig-like domain-containing protein" evidence="1">
    <location>
        <begin position="24"/>
        <end position="695"/>
    </location>
</feature>
<dbReference type="InterPro" id="IPR011050">
    <property type="entry name" value="Pectin_lyase_fold/virulence"/>
</dbReference>
<dbReference type="AlphaFoldDB" id="A0A235BUG2"/>
<dbReference type="Gene3D" id="2.160.20.10">
    <property type="entry name" value="Single-stranded right-handed beta-helix, Pectin lyase-like"/>
    <property type="match status" value="1"/>
</dbReference>
<evidence type="ECO:0000313" key="4">
    <source>
        <dbReference type="Proteomes" id="UP000215215"/>
    </source>
</evidence>
<gene>
    <name evidence="3" type="ORF">CH333_05785</name>
</gene>
<accession>A0A235BUG2</accession>
<dbReference type="InterPro" id="IPR012334">
    <property type="entry name" value="Pectin_lyas_fold"/>
</dbReference>
<dbReference type="SMART" id="SM00710">
    <property type="entry name" value="PbH1"/>
    <property type="match status" value="4"/>
</dbReference>
<proteinExistence type="predicted"/>
<feature type="domain" description="FlgD/Vpr Ig-like" evidence="2">
    <location>
        <begin position="618"/>
        <end position="683"/>
    </location>
</feature>
<name>A0A235BUG2_UNCW3</name>
<dbReference type="NCBIfam" id="TIGR04183">
    <property type="entry name" value="Por_Secre_tail"/>
    <property type="match status" value="1"/>
</dbReference>